<dbReference type="SUPFAM" id="SSF53448">
    <property type="entry name" value="Nucleotide-diphospho-sugar transferases"/>
    <property type="match status" value="1"/>
</dbReference>
<comment type="similarity">
    <text evidence="1">Belongs to the glycosyltransferase 2 family.</text>
</comment>
<dbReference type="Pfam" id="PF00535">
    <property type="entry name" value="Glycos_transf_2"/>
    <property type="match status" value="1"/>
</dbReference>
<keyword evidence="3 6" id="KW-0808">Transferase</keyword>
<keyword evidence="7" id="KW-1185">Reference proteome</keyword>
<accession>H2C0J9</accession>
<evidence type="ECO:0000259" key="4">
    <source>
        <dbReference type="Pfam" id="PF00535"/>
    </source>
</evidence>
<name>H2C0J9_9CREN</name>
<evidence type="ECO:0000256" key="3">
    <source>
        <dbReference type="ARBA" id="ARBA00022679"/>
    </source>
</evidence>
<dbReference type="InterPro" id="IPR029044">
    <property type="entry name" value="Nucleotide-diphossugar_trans"/>
</dbReference>
<dbReference type="GO" id="GO:0016757">
    <property type="term" value="F:glycosyltransferase activity"/>
    <property type="evidence" value="ECO:0007669"/>
    <property type="project" value="UniProtKB-KW"/>
</dbReference>
<dbReference type="CDD" id="cd04186">
    <property type="entry name" value="GT_2_like_c"/>
    <property type="match status" value="1"/>
</dbReference>
<gene>
    <name evidence="6" type="ORF">MetMK1DRAFT_00000700</name>
</gene>
<evidence type="ECO:0000256" key="2">
    <source>
        <dbReference type="ARBA" id="ARBA00022676"/>
    </source>
</evidence>
<dbReference type="RefSeq" id="WP_009069377.1">
    <property type="nucleotide sequence ID" value="NZ_JH597755.1"/>
</dbReference>
<evidence type="ECO:0000259" key="5">
    <source>
        <dbReference type="Pfam" id="PF13632"/>
    </source>
</evidence>
<dbReference type="OrthoDB" id="31358at2157"/>
<evidence type="ECO:0000313" key="6">
    <source>
        <dbReference type="EMBL" id="EHP71261.1"/>
    </source>
</evidence>
<feature type="domain" description="Glycosyltransferase 2-like" evidence="5">
    <location>
        <begin position="127"/>
        <end position="190"/>
    </location>
</feature>
<evidence type="ECO:0000256" key="1">
    <source>
        <dbReference type="ARBA" id="ARBA00006739"/>
    </source>
</evidence>
<dbReference type="PANTHER" id="PTHR43179:SF12">
    <property type="entry name" value="GALACTOFURANOSYLTRANSFERASE GLFT2"/>
    <property type="match status" value="1"/>
</dbReference>
<dbReference type="InterPro" id="IPR001173">
    <property type="entry name" value="Glyco_trans_2-like"/>
</dbReference>
<proteinExistence type="inferred from homology"/>
<dbReference type="EMBL" id="JH597755">
    <property type="protein sequence ID" value="EHP71261.1"/>
    <property type="molecule type" value="Genomic_DNA"/>
</dbReference>
<dbReference type="HOGENOM" id="CLU_023845_4_0_2"/>
<dbReference type="eggNOG" id="arCOG01383">
    <property type="taxonomic scope" value="Archaea"/>
</dbReference>
<dbReference type="STRING" id="671065.MetMK1DRAFT_00000700"/>
<dbReference type="Gene3D" id="3.90.550.10">
    <property type="entry name" value="Spore Coat Polysaccharide Biosynthesis Protein SpsA, Chain A"/>
    <property type="match status" value="1"/>
</dbReference>
<evidence type="ECO:0000313" key="7">
    <source>
        <dbReference type="Proteomes" id="UP000003980"/>
    </source>
</evidence>
<organism evidence="6 7">
    <name type="scientific">Metallosphaera yellowstonensis MK1</name>
    <dbReference type="NCBI Taxonomy" id="671065"/>
    <lineage>
        <taxon>Archaea</taxon>
        <taxon>Thermoproteota</taxon>
        <taxon>Thermoprotei</taxon>
        <taxon>Sulfolobales</taxon>
        <taxon>Sulfolobaceae</taxon>
        <taxon>Metallosphaera</taxon>
    </lineage>
</organism>
<feature type="domain" description="Glycosyltransferase 2-like" evidence="4">
    <location>
        <begin position="6"/>
        <end position="116"/>
    </location>
</feature>
<protein>
    <submittedName>
        <fullName evidence="6">Putative glycosyltransferase</fullName>
    </submittedName>
</protein>
<sequence length="311" mass="36236">MNLIPIVIINYNGAELLRRYLDSVLETDYPEKEVIVIDNGSKDESVSYLMEKGVKTIQLGRNYGPAYARNVALKTFKTKYMAFLDNDVMTPKDWLYPLLESIEGKENIAACQSLYGNWPYPEHPREVPWFSTASALTRREVISKLGGFDEHYFFYWEDAELSWRLYRAGYKVLMVPKSKVYHEVHGTFKKLPSPFTSYLFLRNQLLLLATYYDKKRLLTTFPALLMVRLFQITRGVNKLARLRAILSLIPETKYLLKKRSDLKKITVDSSDSFLQMMGDEVFGYSEFRSMIEGINKKLKGRGHIELQDDNR</sequence>
<dbReference type="AlphaFoldDB" id="H2C0J9"/>
<keyword evidence="2" id="KW-0328">Glycosyltransferase</keyword>
<dbReference type="Pfam" id="PF13632">
    <property type="entry name" value="Glyco_trans_2_3"/>
    <property type="match status" value="1"/>
</dbReference>
<dbReference type="Proteomes" id="UP000003980">
    <property type="component" value="Unassembled WGS sequence"/>
</dbReference>
<dbReference type="PANTHER" id="PTHR43179">
    <property type="entry name" value="RHAMNOSYLTRANSFERASE WBBL"/>
    <property type="match status" value="1"/>
</dbReference>
<reference evidence="6 7" key="1">
    <citation type="submission" date="2012-01" db="EMBL/GenBank/DDBJ databases">
        <title>Improved High-Quality Draft sequence of Metallosphaera yellowstonensis MK1.</title>
        <authorList>
            <consortium name="US DOE Joint Genome Institute"/>
            <person name="Lucas S."/>
            <person name="Han J."/>
            <person name="Cheng J.-F."/>
            <person name="Goodwin L."/>
            <person name="Pitluck S."/>
            <person name="Peters L."/>
            <person name="Teshima H."/>
            <person name="Detter J.C."/>
            <person name="Han C."/>
            <person name="Tapia R."/>
            <person name="Land M."/>
            <person name="Hauser L."/>
            <person name="Kyrpides N."/>
            <person name="Kozubal M."/>
            <person name="Macur R.E."/>
            <person name="Jay Z."/>
            <person name="Inskeep W."/>
            <person name="Woyke T."/>
        </authorList>
    </citation>
    <scope>NUCLEOTIDE SEQUENCE [LARGE SCALE GENOMIC DNA]</scope>
    <source>
        <strain evidence="6 7">MK1</strain>
    </source>
</reference>